<evidence type="ECO:0000256" key="12">
    <source>
        <dbReference type="RuleBase" id="RU000679"/>
    </source>
</evidence>
<keyword evidence="9 13" id="KW-0472">Membrane</keyword>
<comment type="similarity">
    <text evidence="2 12">Belongs to the amiloride-sensitive sodium channel (TC 1.A.6) family.</text>
</comment>
<dbReference type="OrthoDB" id="5874059at2759"/>
<proteinExistence type="inferred from homology"/>
<evidence type="ECO:0000256" key="3">
    <source>
        <dbReference type="ARBA" id="ARBA00022448"/>
    </source>
</evidence>
<keyword evidence="11 12" id="KW-0407">Ion channel</keyword>
<protein>
    <recommendedName>
        <fullName evidence="16">Pickpocket protein 28-like</fullName>
    </recommendedName>
</protein>
<dbReference type="InterPro" id="IPR001873">
    <property type="entry name" value="ENaC"/>
</dbReference>
<evidence type="ECO:0000256" key="1">
    <source>
        <dbReference type="ARBA" id="ARBA00004141"/>
    </source>
</evidence>
<dbReference type="VEuPathDB" id="VectorBase:SCAU003876"/>
<keyword evidence="5 12" id="KW-0812">Transmembrane</keyword>
<sequence>MEISPLFERYTKLNLSLIDDVDILKVVEFLTLPCTEVFEGNCTWRKTTYNCCDLFSLERTETGICYVFNSAVSPKDKERMEKDPYYPYHNSKSGDGTGLQARMIIDEEKISPKFEGFLGIYVMIKQAQQWSADVKFVNYNTYTKLGIGSQLTETTNRTRDVPPEDRHCIFEDEVNHHLYKKIPGLQYWSGNCRTRCHQEYLVKLCKCNLNLLFPTTKSDNFTICKPSDFKCIYDHANIFSMEYHELESLYIDGIGNDSMTCNCLNNCIQLLYNGFFNSAPLEGINYTDSIKYVHMDIHFQTPYILKYRTSMRYTFVELLANFGGIIGLFLGASMLSAIELFYYFTIGMYARLQKPLKEVLAQRKATPSKKKHFKKSKSNNVIFYKY</sequence>
<name>A0A1I8P148_STOCA</name>
<keyword evidence="3 12" id="KW-0813">Transport</keyword>
<dbReference type="KEGG" id="scac:106080569"/>
<keyword evidence="8 12" id="KW-0406">Ion transport</keyword>
<evidence type="ECO:0000256" key="11">
    <source>
        <dbReference type="ARBA" id="ARBA00023303"/>
    </source>
</evidence>
<keyword evidence="6 13" id="KW-1133">Transmembrane helix</keyword>
<evidence type="ECO:0000256" key="7">
    <source>
        <dbReference type="ARBA" id="ARBA00023053"/>
    </source>
</evidence>
<dbReference type="Proteomes" id="UP000095300">
    <property type="component" value="Unassembled WGS sequence"/>
</dbReference>
<accession>A0A1I8P148</accession>
<dbReference type="Gene3D" id="1.10.287.770">
    <property type="entry name" value="YojJ-like"/>
    <property type="match status" value="1"/>
</dbReference>
<dbReference type="PANTHER" id="PTHR11690:SF288">
    <property type="entry name" value="AMILORIDE-SENSITIVE NA+ CHANNEL-RELATED"/>
    <property type="match status" value="1"/>
</dbReference>
<feature type="transmembrane region" description="Helical" evidence="13">
    <location>
        <begin position="318"/>
        <end position="344"/>
    </location>
</feature>
<organism evidence="14 15">
    <name type="scientific">Stomoxys calcitrans</name>
    <name type="common">Stable fly</name>
    <name type="synonym">Conops calcitrans</name>
    <dbReference type="NCBI Taxonomy" id="35570"/>
    <lineage>
        <taxon>Eukaryota</taxon>
        <taxon>Metazoa</taxon>
        <taxon>Ecdysozoa</taxon>
        <taxon>Arthropoda</taxon>
        <taxon>Hexapoda</taxon>
        <taxon>Insecta</taxon>
        <taxon>Pterygota</taxon>
        <taxon>Neoptera</taxon>
        <taxon>Endopterygota</taxon>
        <taxon>Diptera</taxon>
        <taxon>Brachycera</taxon>
        <taxon>Muscomorpha</taxon>
        <taxon>Muscoidea</taxon>
        <taxon>Muscidae</taxon>
        <taxon>Stomoxys</taxon>
    </lineage>
</organism>
<dbReference type="Pfam" id="PF00858">
    <property type="entry name" value="ASC"/>
    <property type="match status" value="1"/>
</dbReference>
<gene>
    <name evidence="14" type="primary">106080569</name>
</gene>
<evidence type="ECO:0000256" key="13">
    <source>
        <dbReference type="SAM" id="Phobius"/>
    </source>
</evidence>
<evidence type="ECO:0000256" key="6">
    <source>
        <dbReference type="ARBA" id="ARBA00022989"/>
    </source>
</evidence>
<dbReference type="GO" id="GO:0005886">
    <property type="term" value="C:plasma membrane"/>
    <property type="evidence" value="ECO:0007669"/>
    <property type="project" value="TreeGrafter"/>
</dbReference>
<evidence type="ECO:0000256" key="2">
    <source>
        <dbReference type="ARBA" id="ARBA00007193"/>
    </source>
</evidence>
<keyword evidence="7" id="KW-0915">Sodium</keyword>
<evidence type="ECO:0008006" key="16">
    <source>
        <dbReference type="Google" id="ProtNLM"/>
    </source>
</evidence>
<evidence type="ECO:0000256" key="10">
    <source>
        <dbReference type="ARBA" id="ARBA00023201"/>
    </source>
</evidence>
<evidence type="ECO:0000256" key="8">
    <source>
        <dbReference type="ARBA" id="ARBA00023065"/>
    </source>
</evidence>
<comment type="subcellular location">
    <subcellularLocation>
        <location evidence="1">Membrane</location>
        <topology evidence="1">Multi-pass membrane protein</topology>
    </subcellularLocation>
</comment>
<evidence type="ECO:0000256" key="5">
    <source>
        <dbReference type="ARBA" id="ARBA00022692"/>
    </source>
</evidence>
<dbReference type="EnsemblMetazoa" id="SCAU003876-RA">
    <property type="protein sequence ID" value="SCAU003876-PA"/>
    <property type="gene ID" value="SCAU003876"/>
</dbReference>
<dbReference type="AlphaFoldDB" id="A0A1I8P148"/>
<evidence type="ECO:0000313" key="15">
    <source>
        <dbReference type="Proteomes" id="UP000095300"/>
    </source>
</evidence>
<evidence type="ECO:0000313" key="14">
    <source>
        <dbReference type="EnsemblMetazoa" id="SCAU003876-PA"/>
    </source>
</evidence>
<dbReference type="PRINTS" id="PR01078">
    <property type="entry name" value="AMINACHANNEL"/>
</dbReference>
<dbReference type="PANTHER" id="PTHR11690">
    <property type="entry name" value="AMILORIDE-SENSITIVE SODIUM CHANNEL-RELATED"/>
    <property type="match status" value="1"/>
</dbReference>
<reference evidence="14" key="1">
    <citation type="submission" date="2020-05" db="UniProtKB">
        <authorList>
            <consortium name="EnsemblMetazoa"/>
        </authorList>
    </citation>
    <scope>IDENTIFICATION</scope>
    <source>
        <strain evidence="14">USDA</strain>
    </source>
</reference>
<keyword evidence="10 12" id="KW-0739">Sodium transport</keyword>
<evidence type="ECO:0000256" key="9">
    <source>
        <dbReference type="ARBA" id="ARBA00023136"/>
    </source>
</evidence>
<dbReference type="Gene3D" id="2.60.470.10">
    <property type="entry name" value="Acid-sensing ion channels like domains"/>
    <property type="match status" value="1"/>
</dbReference>
<dbReference type="GO" id="GO:0015280">
    <property type="term" value="F:ligand-gated sodium channel activity"/>
    <property type="evidence" value="ECO:0007669"/>
    <property type="project" value="TreeGrafter"/>
</dbReference>
<evidence type="ECO:0000256" key="4">
    <source>
        <dbReference type="ARBA" id="ARBA00022461"/>
    </source>
</evidence>
<keyword evidence="15" id="KW-1185">Reference proteome</keyword>
<keyword evidence="4 12" id="KW-0894">Sodium channel</keyword>